<reference evidence="14" key="1">
    <citation type="submission" date="2021-02" db="EMBL/GenBank/DDBJ databases">
        <authorList>
            <person name="Nowell W R."/>
        </authorList>
    </citation>
    <scope>NUCLEOTIDE SEQUENCE</scope>
    <source>
        <strain evidence="14">Ploen Becks lab</strain>
    </source>
</reference>
<evidence type="ECO:0000256" key="3">
    <source>
        <dbReference type="ARBA" id="ARBA00022737"/>
    </source>
</evidence>
<keyword evidence="8" id="KW-0804">Transcription</keyword>
<dbReference type="PANTHER" id="PTHR23233:SF84">
    <property type="entry name" value="FI23031P1"/>
    <property type="match status" value="1"/>
</dbReference>
<keyword evidence="7" id="KW-0238">DNA-binding</keyword>
<evidence type="ECO:0000256" key="1">
    <source>
        <dbReference type="ARBA" id="ARBA00004123"/>
    </source>
</evidence>
<dbReference type="OrthoDB" id="6249959at2759"/>
<dbReference type="SMART" id="SM00355">
    <property type="entry name" value="ZnF_C2H2"/>
    <property type="match status" value="4"/>
</dbReference>
<evidence type="ECO:0000256" key="4">
    <source>
        <dbReference type="ARBA" id="ARBA00022771"/>
    </source>
</evidence>
<comment type="caution">
    <text evidence="14">The sequence shown here is derived from an EMBL/GenBank/DDBJ whole genome shotgun (WGS) entry which is preliminary data.</text>
</comment>
<evidence type="ECO:0000256" key="2">
    <source>
        <dbReference type="ARBA" id="ARBA00022723"/>
    </source>
</evidence>
<dbReference type="InterPro" id="IPR051565">
    <property type="entry name" value="Sal_C2H2-zinc-finger"/>
</dbReference>
<keyword evidence="3" id="KW-0677">Repeat</keyword>
<dbReference type="InterPro" id="IPR013087">
    <property type="entry name" value="Znf_C2H2_type"/>
</dbReference>
<feature type="domain" description="C2H2-type" evidence="13">
    <location>
        <begin position="159"/>
        <end position="186"/>
    </location>
</feature>
<feature type="domain" description="C2H2-type" evidence="13">
    <location>
        <begin position="401"/>
        <end position="428"/>
    </location>
</feature>
<comment type="subcellular location">
    <subcellularLocation>
        <location evidence="1">Nucleus</location>
    </subcellularLocation>
</comment>
<evidence type="ECO:0000256" key="12">
    <source>
        <dbReference type="SAM" id="MobiDB-lite"/>
    </source>
</evidence>
<dbReference type="Pfam" id="PF00096">
    <property type="entry name" value="zf-C2H2"/>
    <property type="match status" value="4"/>
</dbReference>
<dbReference type="GO" id="GO:0000981">
    <property type="term" value="F:DNA-binding transcription factor activity, RNA polymerase II-specific"/>
    <property type="evidence" value="ECO:0007669"/>
    <property type="project" value="TreeGrafter"/>
</dbReference>
<feature type="compositionally biased region" description="Low complexity" evidence="12">
    <location>
        <begin position="121"/>
        <end position="140"/>
    </location>
</feature>
<dbReference type="PROSITE" id="PS00028">
    <property type="entry name" value="ZINC_FINGER_C2H2_1"/>
    <property type="match status" value="4"/>
</dbReference>
<keyword evidence="5" id="KW-0862">Zinc</keyword>
<sequence length="470" mass="53146">MTVESNLSFNNKQTTDITNKKDLETNTEMSEFVYIKKDYLSKLEKTIETIQLQQNFQLELIKQLQEKVDKSNFPRNLDESNLDSKLENISCESENDFSDEKNSKIEVDIEQSNNNKRLKTLSDSGLSESTESKSPSSFTSQNETPQTSSCSSSSAPFKHKCHLCGKIFGSDSAVQIHVRSHTGERPFKCNICGNRFSTKGNLKVHFQRLHKDKILNTEDSDDESISSKTNKSEVKVSNFQAQTNQEYTLPGQIFPDPFKQNLIDNYFIPTTTTTSTNQHTKNFSSPYENNQMHFSQNNQMQDPMSDLVQTILSNILKQETSNFNNDNNVIIKSVLNSLFNSKTDLNNHVSNQEASPILPSSSSIIQTDKNNNSKIDIPGQCWNKFEPQSVMANTQSYSNDHGCNFCSKKFSSASALDIHMRTHTGEKPFKCNICSRAFTTKGNLKVHMGTHGMTFGSKNLQLQQQKFSTV</sequence>
<comment type="similarity">
    <text evidence="10">Belongs to the sal C2H2-type zinc-finger protein family.</text>
</comment>
<evidence type="ECO:0000313" key="15">
    <source>
        <dbReference type="Proteomes" id="UP000663879"/>
    </source>
</evidence>
<evidence type="ECO:0000259" key="13">
    <source>
        <dbReference type="PROSITE" id="PS50157"/>
    </source>
</evidence>
<dbReference type="Gene3D" id="3.30.160.60">
    <property type="entry name" value="Classic Zinc Finger"/>
    <property type="match status" value="4"/>
</dbReference>
<evidence type="ECO:0000313" key="14">
    <source>
        <dbReference type="EMBL" id="CAF0785476.1"/>
    </source>
</evidence>
<dbReference type="PANTHER" id="PTHR23233">
    <property type="entry name" value="SAL-LIKE PROTEIN"/>
    <property type="match status" value="1"/>
</dbReference>
<feature type="domain" description="C2H2-type" evidence="13">
    <location>
        <begin position="187"/>
        <end position="210"/>
    </location>
</feature>
<dbReference type="InterPro" id="IPR036236">
    <property type="entry name" value="Znf_C2H2_sf"/>
</dbReference>
<evidence type="ECO:0000256" key="9">
    <source>
        <dbReference type="ARBA" id="ARBA00023242"/>
    </source>
</evidence>
<organism evidence="14 15">
    <name type="scientific">Brachionus calyciflorus</name>
    <dbReference type="NCBI Taxonomy" id="104777"/>
    <lineage>
        <taxon>Eukaryota</taxon>
        <taxon>Metazoa</taxon>
        <taxon>Spiralia</taxon>
        <taxon>Gnathifera</taxon>
        <taxon>Rotifera</taxon>
        <taxon>Eurotatoria</taxon>
        <taxon>Monogononta</taxon>
        <taxon>Pseudotrocha</taxon>
        <taxon>Ploima</taxon>
        <taxon>Brachionidae</taxon>
        <taxon>Brachionus</taxon>
    </lineage>
</organism>
<evidence type="ECO:0000256" key="10">
    <source>
        <dbReference type="ARBA" id="ARBA00038474"/>
    </source>
</evidence>
<dbReference type="EMBL" id="CAJNOC010000635">
    <property type="protein sequence ID" value="CAF0785476.1"/>
    <property type="molecule type" value="Genomic_DNA"/>
</dbReference>
<dbReference type="FunFam" id="3.30.160.60:FF:001818">
    <property type="entry name" value="GDNF-inducible zinc finger protein 1 isoform X1"/>
    <property type="match status" value="1"/>
</dbReference>
<evidence type="ECO:0000256" key="7">
    <source>
        <dbReference type="ARBA" id="ARBA00023125"/>
    </source>
</evidence>
<dbReference type="GO" id="GO:0005634">
    <property type="term" value="C:nucleus"/>
    <property type="evidence" value="ECO:0007669"/>
    <property type="project" value="UniProtKB-SubCell"/>
</dbReference>
<evidence type="ECO:0000256" key="5">
    <source>
        <dbReference type="ARBA" id="ARBA00022833"/>
    </source>
</evidence>
<gene>
    <name evidence="14" type="ORF">OXX778_LOCUS5691</name>
</gene>
<evidence type="ECO:0000256" key="6">
    <source>
        <dbReference type="ARBA" id="ARBA00023015"/>
    </source>
</evidence>
<dbReference type="GO" id="GO:0048731">
    <property type="term" value="P:system development"/>
    <property type="evidence" value="ECO:0007669"/>
    <property type="project" value="UniProtKB-ARBA"/>
</dbReference>
<proteinExistence type="inferred from homology"/>
<dbReference type="GO" id="GO:0000978">
    <property type="term" value="F:RNA polymerase II cis-regulatory region sequence-specific DNA binding"/>
    <property type="evidence" value="ECO:0007669"/>
    <property type="project" value="TreeGrafter"/>
</dbReference>
<feature type="region of interest" description="Disordered" evidence="12">
    <location>
        <begin position="116"/>
        <end position="155"/>
    </location>
</feature>
<feature type="domain" description="C2H2-type" evidence="13">
    <location>
        <begin position="429"/>
        <end position="451"/>
    </location>
</feature>
<dbReference type="AlphaFoldDB" id="A0A813RJI0"/>
<dbReference type="GO" id="GO:0008270">
    <property type="term" value="F:zinc ion binding"/>
    <property type="evidence" value="ECO:0007669"/>
    <property type="project" value="UniProtKB-KW"/>
</dbReference>
<keyword evidence="9" id="KW-0539">Nucleus</keyword>
<dbReference type="PROSITE" id="PS50157">
    <property type="entry name" value="ZINC_FINGER_C2H2_2"/>
    <property type="match status" value="4"/>
</dbReference>
<keyword evidence="4 11" id="KW-0863">Zinc-finger</keyword>
<dbReference type="FunFam" id="3.30.160.60:FF:000215">
    <property type="entry name" value="Spalt-like transcription factor 3"/>
    <property type="match status" value="1"/>
</dbReference>
<dbReference type="FunFam" id="3.30.160.60:FF:000130">
    <property type="entry name" value="Spalt-like transcription factor 4"/>
    <property type="match status" value="1"/>
</dbReference>
<keyword evidence="2" id="KW-0479">Metal-binding</keyword>
<dbReference type="Proteomes" id="UP000663879">
    <property type="component" value="Unassembled WGS sequence"/>
</dbReference>
<dbReference type="SUPFAM" id="SSF57667">
    <property type="entry name" value="beta-beta-alpha zinc fingers"/>
    <property type="match status" value="2"/>
</dbReference>
<protein>
    <recommendedName>
        <fullName evidence="13">C2H2-type domain-containing protein</fullName>
    </recommendedName>
</protein>
<keyword evidence="6" id="KW-0805">Transcription regulation</keyword>
<keyword evidence="15" id="KW-1185">Reference proteome</keyword>
<evidence type="ECO:0000256" key="8">
    <source>
        <dbReference type="ARBA" id="ARBA00023163"/>
    </source>
</evidence>
<accession>A0A813RJI0</accession>
<evidence type="ECO:0000256" key="11">
    <source>
        <dbReference type="PROSITE-ProRule" id="PRU00042"/>
    </source>
</evidence>
<name>A0A813RJI0_9BILA</name>